<reference evidence="1 2" key="1">
    <citation type="submission" date="2023-12" db="EMBL/GenBank/DDBJ databases">
        <title>Baltic Sea Cyanobacteria.</title>
        <authorList>
            <person name="Delbaje E."/>
            <person name="Fewer D.P."/>
            <person name="Shishido T.K."/>
        </authorList>
    </citation>
    <scope>NUCLEOTIDE SEQUENCE [LARGE SCALE GENOMIC DNA]</scope>
    <source>
        <strain evidence="1 2">UHCC 0370</strain>
    </source>
</reference>
<dbReference type="EMBL" id="JAYGIE010000007">
    <property type="protein sequence ID" value="MEA5476564.1"/>
    <property type="molecule type" value="Genomic_DNA"/>
</dbReference>
<keyword evidence="2" id="KW-1185">Reference proteome</keyword>
<organism evidence="1 2">
    <name type="scientific">Pseudanabaena galeata UHCC 0370</name>
    <dbReference type="NCBI Taxonomy" id="3110310"/>
    <lineage>
        <taxon>Bacteria</taxon>
        <taxon>Bacillati</taxon>
        <taxon>Cyanobacteriota</taxon>
        <taxon>Cyanophyceae</taxon>
        <taxon>Pseudanabaenales</taxon>
        <taxon>Pseudanabaenaceae</taxon>
        <taxon>Pseudanabaena</taxon>
    </lineage>
</organism>
<dbReference type="RefSeq" id="WP_281008922.1">
    <property type="nucleotide sequence ID" value="NZ_JAYGIE010000007.1"/>
</dbReference>
<comment type="caution">
    <text evidence="1">The sequence shown here is derived from an EMBL/GenBank/DDBJ whole genome shotgun (WGS) entry which is preliminary data.</text>
</comment>
<accession>A0ABU5TE60</accession>
<protein>
    <submittedName>
        <fullName evidence="1">Uncharacterized protein</fullName>
    </submittedName>
</protein>
<evidence type="ECO:0000313" key="2">
    <source>
        <dbReference type="Proteomes" id="UP001301388"/>
    </source>
</evidence>
<name>A0ABU5TE60_9CYAN</name>
<evidence type="ECO:0000313" key="1">
    <source>
        <dbReference type="EMBL" id="MEA5476564.1"/>
    </source>
</evidence>
<proteinExistence type="predicted"/>
<gene>
    <name evidence="1" type="ORF">VB774_02925</name>
</gene>
<dbReference type="Proteomes" id="UP001301388">
    <property type="component" value="Unassembled WGS sequence"/>
</dbReference>
<sequence>MNSSGNSVTACRLCQHYNPEGRRGGFCGKLDVPVSPAWNACSLAAHPFETSWQSADDFTSLLNESFHDSIPLVHEKSQELQEVNLRSLSFSEYSIAS</sequence>